<dbReference type="eggNOG" id="COG0675">
    <property type="taxonomic scope" value="Bacteria"/>
</dbReference>
<dbReference type="STRING" id="243159.AFE_1305"/>
<dbReference type="PaxDb" id="243159-AFE_1305"/>
<proteinExistence type="predicted"/>
<dbReference type="EMBL" id="CP001219">
    <property type="protein sequence ID" value="ACK78971.1"/>
    <property type="molecule type" value="Genomic_DNA"/>
</dbReference>
<gene>
    <name evidence="1" type="ordered locus">AFE_1305</name>
</gene>
<protein>
    <submittedName>
        <fullName evidence="1">Transposon, transposase</fullName>
    </submittedName>
</protein>
<evidence type="ECO:0000313" key="2">
    <source>
        <dbReference type="Proteomes" id="UP000001362"/>
    </source>
</evidence>
<evidence type="ECO:0000313" key="1">
    <source>
        <dbReference type="EMBL" id="ACK78971.1"/>
    </source>
</evidence>
<organism evidence="1 2">
    <name type="scientific">Acidithiobacillus ferrooxidans (strain ATCC 23270 / DSM 14882 / CIP 104768 / NCIMB 8455)</name>
    <name type="common">Ferrobacillus ferrooxidans (strain ATCC 23270)</name>
    <dbReference type="NCBI Taxonomy" id="243159"/>
    <lineage>
        <taxon>Bacteria</taxon>
        <taxon>Pseudomonadati</taxon>
        <taxon>Pseudomonadota</taxon>
        <taxon>Acidithiobacillia</taxon>
        <taxon>Acidithiobacillales</taxon>
        <taxon>Acidithiobacillaceae</taxon>
        <taxon>Acidithiobacillus</taxon>
    </lineage>
</organism>
<sequence>MITVTRTLQADIPDALRTICKAMGYVRADIWRRYGALGTIGKSANDIRKEISAAGLYSTLPVDGTIRNETTKDIVNDVLLYKAAAMQKVRKAIAARNGDEAERKRLFTLLRNDQWLTDNFLHRQMRKHFRHGKSSVANQFVVRSDKYATEVVDGHLVIVIHIAAKYGAPIRLTTTSSGKNVTLSGSNLRVVVKDGFTEIHYAATKGDGRLCGDQMMGIDKGYTEAFTDSDGVAHGEAFGAVLTEYSDQTSATGKARNKLYALEKKHREAGRIVKADHIKRCNLGRIKIDGRRDHTRKRLRTIAFQAAHTIVDKATVVVSEDLTSPIAKKQVWKQYNRRMSAWAKGVLADALDSVCTQRQAEHRLVNAAYTSQMDSVTGLLEGKRVADKFYRANGDVLQADHNAALNVLRRYEDTEITRFTPHQEVRRILLARSPAQLSVKRHELQAKTYQPCADKSSVQVCTGL</sequence>
<dbReference type="HOGENOM" id="CLU_047093_0_0_6"/>
<dbReference type="AlphaFoldDB" id="B7J8Y7"/>
<accession>B7J8Y7</accession>
<name>B7J8Y7_ACIF2</name>
<keyword evidence="2" id="KW-1185">Reference proteome</keyword>
<dbReference type="KEGG" id="afr:AFE_1305"/>
<dbReference type="Proteomes" id="UP000001362">
    <property type="component" value="Chromosome"/>
</dbReference>
<reference evidence="1 2" key="1">
    <citation type="journal article" date="2008" name="BMC Genomics">
        <title>Acidithiobacillus ferrooxidans metabolism: from genome sequence to industrial applications.</title>
        <authorList>
            <person name="Valdes J."/>
            <person name="Pedroso I."/>
            <person name="Quatrini R."/>
            <person name="Dodson R.J."/>
            <person name="Tettelin H."/>
            <person name="Blake R.II."/>
            <person name="Eisen J.A."/>
            <person name="Holmes D.S."/>
        </authorList>
    </citation>
    <scope>NUCLEOTIDE SEQUENCE [LARGE SCALE GENOMIC DNA]</scope>
    <source>
        <strain evidence="2">ATCC 23270 / DSM 14882 / CIP 104768 / NCIMB 8455</strain>
    </source>
</reference>